<dbReference type="AlphaFoldDB" id="A0A0B2XZ93"/>
<gene>
    <name evidence="1" type="ORF">F2P40_09090</name>
</gene>
<dbReference type="Proteomes" id="UP000461234">
    <property type="component" value="Unassembled WGS sequence"/>
</dbReference>
<reference evidence="1 2" key="1">
    <citation type="submission" date="2019-10" db="EMBL/GenBank/DDBJ databases">
        <title>Genetic environment of the oxa23 gene and comparative analysis of carbapenem resistant Acinetobacter baumannii isolates belonging to global clone 1, lineage 2 recovered in a burns hospital outbreak in 2012-2013.</title>
        <authorList>
            <person name="Douraghi M."/>
            <person name="Aris P."/>
            <person name="Kenyon J."/>
            <person name="Hamidian M."/>
        </authorList>
    </citation>
    <scope>NUCLEOTIDE SEQUENCE [LARGE SCALE GENOMIC DNA]</scope>
    <source>
        <strain evidence="1 2">ABS103</strain>
    </source>
</reference>
<dbReference type="EMBL" id="WIOC01000009">
    <property type="protein sequence ID" value="MQR49471.1"/>
    <property type="molecule type" value="Genomic_DNA"/>
</dbReference>
<dbReference type="RefSeq" id="WP_006581860.1">
    <property type="nucleotide sequence ID" value="NZ_CP010397.1"/>
</dbReference>
<dbReference type="Pfam" id="PF13479">
    <property type="entry name" value="AAA_24"/>
    <property type="match status" value="1"/>
</dbReference>
<evidence type="ECO:0000313" key="2">
    <source>
        <dbReference type="Proteomes" id="UP000461234"/>
    </source>
</evidence>
<sequence length="310" mass="34643">MALKIVTAQEPMRVETLITFIYGDPGIGKTSLAFSAKNPILFDFDKGAHRAGKYRKDTVQVNNWSEVSSLTANDLLGYDTVIVDTAGRMLDVIIAHLVKDQKNCRRNSNELSIQGYGTLNRTFTHWFNLLRSFGKDVILLAHTAEDKKGDDIIFRPDMVGASKKEAYKVADMMGYMTTHQGQQGTQKAIYFAPSTAFHAKDSGAIGNLILNDLDVQPDQLDSILNQAKNHINSLSESQAKAQKELDDWDSEVLAAESLEDFEELKAKLPQGHVFVRQMWNKAVEQARQYGFAYDGQTKTFTSVQPQEQTA</sequence>
<comment type="caution">
    <text evidence="1">The sequence shown here is derived from an EMBL/GenBank/DDBJ whole genome shotgun (WGS) entry which is preliminary data.</text>
</comment>
<protein>
    <submittedName>
        <fullName evidence="1">AAA family ATPase</fullName>
    </submittedName>
</protein>
<evidence type="ECO:0000313" key="1">
    <source>
        <dbReference type="EMBL" id="MQR49471.1"/>
    </source>
</evidence>
<accession>A0A0B2XZ93</accession>
<dbReference type="InterPro" id="IPR027417">
    <property type="entry name" value="P-loop_NTPase"/>
</dbReference>
<name>A0A0B2XZ93_ACIBA</name>
<dbReference type="SUPFAM" id="SSF52540">
    <property type="entry name" value="P-loop containing nucleoside triphosphate hydrolases"/>
    <property type="match status" value="1"/>
</dbReference>
<proteinExistence type="predicted"/>
<organism evidence="1 2">
    <name type="scientific">Acinetobacter baumannii</name>
    <dbReference type="NCBI Taxonomy" id="470"/>
    <lineage>
        <taxon>Bacteria</taxon>
        <taxon>Pseudomonadati</taxon>
        <taxon>Pseudomonadota</taxon>
        <taxon>Gammaproteobacteria</taxon>
        <taxon>Moraxellales</taxon>
        <taxon>Moraxellaceae</taxon>
        <taxon>Acinetobacter</taxon>
        <taxon>Acinetobacter calcoaceticus/baumannii complex</taxon>
    </lineage>
</organism>